<dbReference type="GO" id="GO:0050793">
    <property type="term" value="P:regulation of developmental process"/>
    <property type="evidence" value="ECO:0007669"/>
    <property type="project" value="InterPro"/>
</dbReference>
<dbReference type="eggNOG" id="ENOG502SARC">
    <property type="taxonomic scope" value="Eukaryota"/>
</dbReference>
<dbReference type="PANTHER" id="PTHR34663">
    <property type="entry name" value="OS06G0637400 PROTEIN"/>
    <property type="match status" value="1"/>
</dbReference>
<proteinExistence type="predicted"/>
<evidence type="ECO:0000313" key="4">
    <source>
        <dbReference type="RefSeq" id="XP_009783471.1"/>
    </source>
</evidence>
<dbReference type="AlphaFoldDB" id="A0A1U7X1D1"/>
<evidence type="ECO:0000256" key="2">
    <source>
        <dbReference type="SAM" id="SignalP"/>
    </source>
</evidence>
<dbReference type="InterPro" id="IPR044700">
    <property type="entry name" value="PIP2/PIPL1"/>
</dbReference>
<feature type="region of interest" description="Disordered" evidence="1">
    <location>
        <begin position="57"/>
        <end position="89"/>
    </location>
</feature>
<reference evidence="3" key="1">
    <citation type="journal article" date="2013" name="Genome Biol.">
        <title>Reference genomes and transcriptomes of Nicotiana sylvestris and Nicotiana tomentosiformis.</title>
        <authorList>
            <person name="Sierro N."/>
            <person name="Battey J.N."/>
            <person name="Ouadi S."/>
            <person name="Bovet L."/>
            <person name="Goepfert S."/>
            <person name="Bakaher N."/>
            <person name="Peitsch M.C."/>
            <person name="Ivanov N.V."/>
        </authorList>
    </citation>
    <scope>NUCLEOTIDE SEQUENCE [LARGE SCALE GENOMIC DNA]</scope>
</reference>
<accession>A0A1U7X1D1</accession>
<reference evidence="4" key="2">
    <citation type="submission" date="2025-08" db="UniProtKB">
        <authorList>
            <consortium name="RefSeq"/>
        </authorList>
    </citation>
    <scope>IDENTIFICATION</scope>
    <source>
        <tissue evidence="4">Leaf</tissue>
    </source>
</reference>
<dbReference type="PANTHER" id="PTHR34663:SF9">
    <property type="entry name" value="OS06G0637400 PROTEIN"/>
    <property type="match status" value="1"/>
</dbReference>
<feature type="signal peptide" evidence="2">
    <location>
        <begin position="1"/>
        <end position="24"/>
    </location>
</feature>
<keyword evidence="2" id="KW-0732">Signal</keyword>
<evidence type="ECO:0000313" key="3">
    <source>
        <dbReference type="Proteomes" id="UP000189701"/>
    </source>
</evidence>
<keyword evidence="3" id="KW-1185">Reference proteome</keyword>
<organism evidence="3 4">
    <name type="scientific">Nicotiana sylvestris</name>
    <name type="common">Wood tobacco</name>
    <name type="synonym">South American tobacco</name>
    <dbReference type="NCBI Taxonomy" id="4096"/>
    <lineage>
        <taxon>Eukaryota</taxon>
        <taxon>Viridiplantae</taxon>
        <taxon>Streptophyta</taxon>
        <taxon>Embryophyta</taxon>
        <taxon>Tracheophyta</taxon>
        <taxon>Spermatophyta</taxon>
        <taxon>Magnoliopsida</taxon>
        <taxon>eudicotyledons</taxon>
        <taxon>Gunneridae</taxon>
        <taxon>Pentapetalae</taxon>
        <taxon>asterids</taxon>
        <taxon>lamiids</taxon>
        <taxon>Solanales</taxon>
        <taxon>Solanaceae</taxon>
        <taxon>Nicotianoideae</taxon>
        <taxon>Nicotianeae</taxon>
        <taxon>Nicotiana</taxon>
    </lineage>
</organism>
<dbReference type="GO" id="GO:0045087">
    <property type="term" value="P:innate immune response"/>
    <property type="evidence" value="ECO:0007669"/>
    <property type="project" value="InterPro"/>
</dbReference>
<sequence length="89" mass="9341">MARFVDFILLILLVNSINILGCEARPLNILKIDGYGNGVGFNWLTLGSIKDGPSPGVGHKFTNSQTLGGIKDSGPSPGEGHKVVAGNHQ</sequence>
<protein>
    <submittedName>
        <fullName evidence="4">Uncharacterized protein LOC104232069</fullName>
    </submittedName>
</protein>
<feature type="chain" id="PRO_5010558464" evidence="2">
    <location>
        <begin position="25"/>
        <end position="89"/>
    </location>
</feature>
<dbReference type="Proteomes" id="UP000189701">
    <property type="component" value="Unplaced"/>
</dbReference>
<name>A0A1U7X1D1_NICSY</name>
<dbReference type="STRING" id="4096.A0A1U7X1D1"/>
<dbReference type="RefSeq" id="XP_009783471.1">
    <property type="nucleotide sequence ID" value="XM_009785169.1"/>
</dbReference>
<evidence type="ECO:0000256" key="1">
    <source>
        <dbReference type="SAM" id="MobiDB-lite"/>
    </source>
</evidence>
<gene>
    <name evidence="4" type="primary">LOC104232069</name>
</gene>